<reference evidence="2" key="2">
    <citation type="submission" date="2022-12" db="EMBL/GenBank/DDBJ databases">
        <authorList>
            <person name="Sun Q."/>
            <person name="Kim S."/>
        </authorList>
    </citation>
    <scope>NUCLEOTIDE SEQUENCE</scope>
    <source>
        <strain evidence="2">KCTC 12343</strain>
    </source>
</reference>
<evidence type="ECO:0000313" key="3">
    <source>
        <dbReference type="Proteomes" id="UP000628442"/>
    </source>
</evidence>
<evidence type="ECO:0000313" key="2">
    <source>
        <dbReference type="EMBL" id="GGY46768.1"/>
    </source>
</evidence>
<dbReference type="InterPro" id="IPR009305">
    <property type="entry name" value="Mpo1-like"/>
</dbReference>
<feature type="transmembrane region" description="Helical" evidence="1">
    <location>
        <begin position="113"/>
        <end position="131"/>
    </location>
</feature>
<organism evidence="2 3">
    <name type="scientific">Pseudoduganella albidiflava</name>
    <dbReference type="NCBI Taxonomy" id="321983"/>
    <lineage>
        <taxon>Bacteria</taxon>
        <taxon>Pseudomonadati</taxon>
        <taxon>Pseudomonadota</taxon>
        <taxon>Betaproteobacteria</taxon>
        <taxon>Burkholderiales</taxon>
        <taxon>Oxalobacteraceae</taxon>
        <taxon>Telluria group</taxon>
        <taxon>Pseudoduganella</taxon>
    </lineage>
</organism>
<dbReference type="GO" id="GO:0046521">
    <property type="term" value="P:sphingoid catabolic process"/>
    <property type="evidence" value="ECO:0007669"/>
    <property type="project" value="TreeGrafter"/>
</dbReference>
<evidence type="ECO:0000256" key="1">
    <source>
        <dbReference type="SAM" id="Phobius"/>
    </source>
</evidence>
<proteinExistence type="predicted"/>
<name>A0AA87XYN3_9BURK</name>
<reference evidence="2" key="1">
    <citation type="journal article" date="2014" name="Int. J. Syst. Evol. Microbiol.">
        <title>Complete genome sequence of Corynebacterium casei LMG S-19264T (=DSM 44701T), isolated from a smear-ripened cheese.</title>
        <authorList>
            <consortium name="US DOE Joint Genome Institute (JGI-PGF)"/>
            <person name="Walter F."/>
            <person name="Albersmeier A."/>
            <person name="Kalinowski J."/>
            <person name="Ruckert C."/>
        </authorList>
    </citation>
    <scope>NUCLEOTIDE SEQUENCE</scope>
    <source>
        <strain evidence="2">KCTC 12343</strain>
    </source>
</reference>
<dbReference type="PANTHER" id="PTHR28026">
    <property type="entry name" value="DUF962 DOMAIN PROTEIN (AFU_ORTHOLOGUE AFUA_8G05310)"/>
    <property type="match status" value="1"/>
</dbReference>
<feature type="transmembrane region" description="Helical" evidence="1">
    <location>
        <begin position="74"/>
        <end position="107"/>
    </location>
</feature>
<feature type="transmembrane region" description="Helical" evidence="1">
    <location>
        <begin position="136"/>
        <end position="157"/>
    </location>
</feature>
<accession>A0AA87XYN3</accession>
<sequence>MSESKSIDDGTLHGATLHAGTLPGATLHEEIVHHGPATPRMTGDTTPGDRTIDTLLARYAESHRDPTNERIHFVCVPVIALSLLGLLWSAHPLAAAAVATAALAYYWKLSRPFAAGMLVMALVMLGILAALPPIAVLPLSIVMFVLAWLGQFIGHLIEGKKPSFFDDLRFLLVGPLFVLGFLYRRFRIAY</sequence>
<keyword evidence="1" id="KW-0472">Membrane</keyword>
<gene>
    <name evidence="2" type="ORF">GCM10007387_31160</name>
</gene>
<feature type="transmembrane region" description="Helical" evidence="1">
    <location>
        <begin position="169"/>
        <end position="186"/>
    </location>
</feature>
<evidence type="ECO:0008006" key="4">
    <source>
        <dbReference type="Google" id="ProtNLM"/>
    </source>
</evidence>
<keyword evidence="1" id="KW-1133">Transmembrane helix</keyword>
<dbReference type="AlphaFoldDB" id="A0AA87XYN3"/>
<dbReference type="Proteomes" id="UP000628442">
    <property type="component" value="Unassembled WGS sequence"/>
</dbReference>
<keyword evidence="1" id="KW-0812">Transmembrane</keyword>
<dbReference type="EMBL" id="BMWV01000006">
    <property type="protein sequence ID" value="GGY46768.1"/>
    <property type="molecule type" value="Genomic_DNA"/>
</dbReference>
<dbReference type="Pfam" id="PF06127">
    <property type="entry name" value="Mpo1-like"/>
    <property type="match status" value="1"/>
</dbReference>
<dbReference type="PANTHER" id="PTHR28026:SF9">
    <property type="entry name" value="2-HYDROXY-PALMITIC ACID DIOXYGENASE MPO1"/>
    <property type="match status" value="1"/>
</dbReference>
<comment type="caution">
    <text evidence="2">The sequence shown here is derived from an EMBL/GenBank/DDBJ whole genome shotgun (WGS) entry which is preliminary data.</text>
</comment>
<dbReference type="GO" id="GO:0016020">
    <property type="term" value="C:membrane"/>
    <property type="evidence" value="ECO:0007669"/>
    <property type="project" value="GOC"/>
</dbReference>
<protein>
    <recommendedName>
        <fullName evidence="4">DUF962 domain-containing protein</fullName>
    </recommendedName>
</protein>